<accession>A0A4T2BWQ6</accession>
<name>A0A4T2BWQ6_9MICO</name>
<sequence>MSDELVRRFEDPAPTYGPVPLWWWSGEKLEPARLRWQMQQLVAQNVHQAVVMNLAPTGPLYGALADDPPFMSDEWWVIFEGACRDADELGFQLWLYDQIGFSGANIQGHLVAANASLAGQSLGSVRVDVSGETTVSAPEGSTALAAWFIAPDAPTSLPVTLDGNAATISAAGGALVVAFAATRGFDYFSRDASAELIDAIFGEYSRHVGQWFGTAIGGVFQDELPDMPSWSKDFAAEFEASAGYDLLTLLPALWGDPLAEGDTRDPGVVRVDYHRTRARLGEEAFFTPLAQWLAGAGLECGFDQQSPAREGDPVGATRLYGDYLSTHSQYGIPGSDHWGDSKIHSSMAHANGHERVWIESFHSSGWGGTLEETYDWLSPYFRRGANLYDPHAVYYSTRSGWFEWAPPSTCWRQPYWPAYGEFALAIARISSTLTMGEHRASTVLFYPTESAQFDVTVEGFDLGEQRSTAHYHELNGATSWFAERRGLLESAGVDYDILGSDTVARAVVDDGELLIGTGRFVNVVLPDVRVVSAETARVLLEFALNGGLIVATGVLPSIFTGADESVAAELRDGFALACEAGRVRLLESPDEVAAALLSPRVEVTADAPVMLRQVGDAHLVALIAHDEQTGTVQPLLPGFEDSAWVEGGGSFNWKVYWHQLATDGYTFVPPTGRTFTVSVSGLGDAPLTVQQWDARTGKRYAVPFTHTDGTITVHSEFSSGSIEFLVIAPSLPEPTGNRQGDLETTLVLDGDWGLTAESTLDNQWGDLGAKSETGIIPIQVWQFEHETDEAPEAGFATGDTVTATFGPLALVSGPGDDWKPSTFSLSRGIQNDTIHDETLGPNGYVPEEFFAWADAQAGETYRVRATIEVPEGDALTLVVGTNGTRIVRLDGALAPTTGDGYLSHTPVSPAAAVDLELEITAVTTQPLRAYFALTSDVSAFARPEWIVPADGSARSTGVTFSTSFELDGSETDPRIQVSSEAPTIILVNGTEVGRQGDFDPYSVKRFTRVHPYNVGALLHEGSNVIEVNCVDVGRPIALRVDSVPRVLGGLGLATTTSWAATREGDPIALAYRLAQWEDPRYGCIVPRPHPLQAATWLETEAQSDTVVSLVPDARPAPGRTERLRFAVPIGATRIEVPSAQPFTVSASAGLTVTQSGAVLQLARPAAAGETITLVFTPQGGRRGGALLDGPLTVETGEQAAELLPWSELGLGSLGGAVHYRRSIRVPEGNAAATLLDLGAVRGTASVSIDGTVATTLFAAPWVADLSDFVKPGTEHELVVTVRGTLAPYVQYASPTSAVMAGQTVHGLFGPVRLVKRA</sequence>
<dbReference type="SUPFAM" id="SSF49785">
    <property type="entry name" value="Galactose-binding domain-like"/>
    <property type="match status" value="1"/>
</dbReference>
<proteinExistence type="predicted"/>
<dbReference type="PANTHER" id="PTHR36848">
    <property type="entry name" value="DNA-BINDING PROTEIN (PUTATIVE SECRETED PROTEIN)-RELATED"/>
    <property type="match status" value="1"/>
</dbReference>
<comment type="caution">
    <text evidence="1">The sequence shown here is derived from an EMBL/GenBank/DDBJ whole genome shotgun (WGS) entry which is preliminary data.</text>
</comment>
<keyword evidence="2" id="KW-1185">Reference proteome</keyword>
<dbReference type="Gene3D" id="2.60.120.260">
    <property type="entry name" value="Galactose-binding domain-like"/>
    <property type="match status" value="2"/>
</dbReference>
<dbReference type="InterPro" id="IPR053161">
    <property type="entry name" value="Ulvan_degrading_GH"/>
</dbReference>
<gene>
    <name evidence="1" type="ORF">D4765_13425</name>
</gene>
<reference evidence="1 2" key="1">
    <citation type="journal article" date="2019" name="Microorganisms">
        <title>Systematic Affiliation and Genome Analysis of Subtercola vilae DB165(T) with Particular Emphasis on Cold Adaptation of an Isolate from a High-Altitude Cold Volcano Lake.</title>
        <authorList>
            <person name="Villalobos A.S."/>
            <person name="Wiese J."/>
            <person name="Imhoff J.F."/>
            <person name="Dorador C."/>
            <person name="Keller A."/>
            <person name="Hentschel U."/>
        </authorList>
    </citation>
    <scope>NUCLEOTIDE SEQUENCE [LARGE SCALE GENOMIC DNA]</scope>
    <source>
        <strain evidence="1 2">DB165</strain>
    </source>
</reference>
<evidence type="ECO:0000313" key="2">
    <source>
        <dbReference type="Proteomes" id="UP000306192"/>
    </source>
</evidence>
<organism evidence="1 2">
    <name type="scientific">Subtercola vilae</name>
    <dbReference type="NCBI Taxonomy" id="2056433"/>
    <lineage>
        <taxon>Bacteria</taxon>
        <taxon>Bacillati</taxon>
        <taxon>Actinomycetota</taxon>
        <taxon>Actinomycetes</taxon>
        <taxon>Micrococcales</taxon>
        <taxon>Microbacteriaceae</taxon>
        <taxon>Subtercola</taxon>
    </lineage>
</organism>
<dbReference type="OrthoDB" id="9761519at2"/>
<dbReference type="InterPro" id="IPR008979">
    <property type="entry name" value="Galactose-bd-like_sf"/>
</dbReference>
<dbReference type="PANTHER" id="PTHR36848:SF2">
    <property type="entry name" value="SECRETED PROTEIN"/>
    <property type="match status" value="1"/>
</dbReference>
<protein>
    <recommendedName>
        <fullName evidence="3">Glycoside hydrolase</fullName>
    </recommendedName>
</protein>
<dbReference type="EMBL" id="QYRT01000028">
    <property type="protein sequence ID" value="TIH34306.1"/>
    <property type="molecule type" value="Genomic_DNA"/>
</dbReference>
<evidence type="ECO:0008006" key="3">
    <source>
        <dbReference type="Google" id="ProtNLM"/>
    </source>
</evidence>
<dbReference type="Proteomes" id="UP000306192">
    <property type="component" value="Unassembled WGS sequence"/>
</dbReference>
<dbReference type="RefSeq" id="WP_136642804.1">
    <property type="nucleotide sequence ID" value="NZ_QYRT01000028.1"/>
</dbReference>
<evidence type="ECO:0000313" key="1">
    <source>
        <dbReference type="EMBL" id="TIH34306.1"/>
    </source>
</evidence>